<dbReference type="PANTHER" id="PTHR33840">
    <property type="match status" value="1"/>
</dbReference>
<evidence type="ECO:0000313" key="2">
    <source>
        <dbReference type="EMBL" id="BDT56628.1"/>
    </source>
</evidence>
<organism evidence="2 3">
    <name type="scientific">Massilia varians</name>
    <dbReference type="NCBI Taxonomy" id="457921"/>
    <lineage>
        <taxon>Bacteria</taxon>
        <taxon>Pseudomonadati</taxon>
        <taxon>Pseudomonadota</taxon>
        <taxon>Betaproteobacteria</taxon>
        <taxon>Burkholderiales</taxon>
        <taxon>Oxalobacteraceae</taxon>
        <taxon>Telluria group</taxon>
        <taxon>Massilia</taxon>
    </lineage>
</organism>
<keyword evidence="3" id="KW-1185">Reference proteome</keyword>
<dbReference type="PANTHER" id="PTHR33840:SF1">
    <property type="entry name" value="TLE1 PHOSPHOLIPASE DOMAIN-CONTAINING PROTEIN"/>
    <property type="match status" value="1"/>
</dbReference>
<dbReference type="Pfam" id="PF09994">
    <property type="entry name" value="T6SS_Tle1-like_cat"/>
    <property type="match status" value="1"/>
</dbReference>
<name>A0ABN6T7X5_9BURK</name>
<dbReference type="RefSeq" id="WP_307730394.1">
    <property type="nucleotide sequence ID" value="NZ_AP026966.1"/>
</dbReference>
<evidence type="ECO:0000259" key="1">
    <source>
        <dbReference type="Pfam" id="PF09994"/>
    </source>
</evidence>
<feature type="domain" description="T6SS Phospholipase effector Tle1-like catalytic" evidence="1">
    <location>
        <begin position="68"/>
        <end position="177"/>
    </location>
</feature>
<protein>
    <recommendedName>
        <fullName evidence="1">T6SS Phospholipase effector Tle1-like catalytic domain-containing protein</fullName>
    </recommendedName>
</protein>
<dbReference type="Proteomes" id="UP001163336">
    <property type="component" value="Chromosome"/>
</dbReference>
<proteinExistence type="predicted"/>
<accession>A0ABN6T7X5</accession>
<dbReference type="InterPro" id="IPR018712">
    <property type="entry name" value="Tle1-like_cat"/>
</dbReference>
<gene>
    <name evidence="2" type="ORF">MasN3_01220</name>
</gene>
<dbReference type="EMBL" id="AP026966">
    <property type="protein sequence ID" value="BDT56628.1"/>
    <property type="molecule type" value="Genomic_DNA"/>
</dbReference>
<evidence type="ECO:0000313" key="3">
    <source>
        <dbReference type="Proteomes" id="UP001163336"/>
    </source>
</evidence>
<sequence>MSYEGNVANGDGFDQRVALGFKFLDEFIDSDTKSDLIDIDVVGFSRGAAEARVWLNQLVGKIRNGQYTSNKSRKTRCLNLRFEGLFDTVSHLGYLHGNDDKYDFRIPTAVRHAAHAVALNEYRGDPVSFHLRSILGSQQPSRANRIEQAFVGAHSDVGGGYASGDLSDVALMWMLDQARQQGIKFVEQTVKDSGWDIVTLPILHDSSNNHIQVPRLAPHYDNRKIVYTDGKEVQALENTRIGGYSIADTKSLILYYNRWCGQPGSPAVGMVDMAKYSEWTKKIGISIAFQQPAQTRLCE</sequence>
<reference evidence="2" key="1">
    <citation type="submission" date="2022-11" db="EMBL/GenBank/DDBJ databases">
        <title>Isolation and characterization of PLA-degrading bacterium Massilia sp. from Antarctic soil.</title>
        <authorList>
            <person name="Sato K."/>
            <person name="Gomez-Fuentes C."/>
            <person name="Ahmad S.A."/>
            <person name="Zulkharnain A."/>
        </authorList>
    </citation>
    <scope>NUCLEOTIDE SEQUENCE</scope>
    <source>
        <strain evidence="2">N-3</strain>
    </source>
</reference>